<dbReference type="SUPFAM" id="SSF53448">
    <property type="entry name" value="Nucleotide-diphospho-sugar transferases"/>
    <property type="match status" value="1"/>
</dbReference>
<keyword evidence="2" id="KW-1185">Reference proteome</keyword>
<evidence type="ECO:0000313" key="2">
    <source>
        <dbReference type="Proteomes" id="UP000198846"/>
    </source>
</evidence>
<accession>A0A1H4ALQ0</accession>
<gene>
    <name evidence="1" type="ORF">SAMN04487990_11139</name>
</gene>
<evidence type="ECO:0008006" key="3">
    <source>
        <dbReference type="Google" id="ProtNLM"/>
    </source>
</evidence>
<dbReference type="InterPro" id="IPR018641">
    <property type="entry name" value="Trfase_1_rSAM/seldom-assoc"/>
</dbReference>
<dbReference type="Gene3D" id="3.90.550.10">
    <property type="entry name" value="Spore Coat Polysaccharide Biosynthesis Protein SpsA, Chain A"/>
    <property type="match status" value="1"/>
</dbReference>
<dbReference type="EMBL" id="FNQK01000011">
    <property type="protein sequence ID" value="SEA36592.1"/>
    <property type="molecule type" value="Genomic_DNA"/>
</dbReference>
<evidence type="ECO:0000313" key="1">
    <source>
        <dbReference type="EMBL" id="SEA36592.1"/>
    </source>
</evidence>
<name>A0A1H4ALQ0_BIZPA</name>
<dbReference type="InterPro" id="IPR029044">
    <property type="entry name" value="Nucleotide-diphossugar_trans"/>
</dbReference>
<dbReference type="STRING" id="283786.SAMN04487990_11139"/>
<dbReference type="AlphaFoldDB" id="A0A1H4ALQ0"/>
<dbReference type="NCBIfam" id="TIGR04282">
    <property type="entry name" value="glyco_like_cofC"/>
    <property type="match status" value="1"/>
</dbReference>
<dbReference type="RefSeq" id="WP_092134447.1">
    <property type="nucleotide sequence ID" value="NZ_FNQK01000011.1"/>
</dbReference>
<dbReference type="Pfam" id="PF09837">
    <property type="entry name" value="DUF2064"/>
    <property type="match status" value="1"/>
</dbReference>
<proteinExistence type="predicted"/>
<sequence length="204" mass="23367">MKTKNIIITFTRNPKLGHCKTRLAKTIGDEAALRVYRFLLAHTESVLRQVECDKAVYYSEAIRNNDLWEAKHYQKYLQKGSDLGFRMFNAFETAFKANYMKVIIVGSDLYDLKPKHINTAFQALDSHDAVIGPAEDGGYYLLGLKTLIPKLFKNKAWGTETVFNDTIKDLKNHSVHLLESLNDIDVYEDLAHNKILKNIIAQDD</sequence>
<dbReference type="PANTHER" id="PTHR36529">
    <property type="entry name" value="SLL1095 PROTEIN"/>
    <property type="match status" value="1"/>
</dbReference>
<dbReference type="OrthoDB" id="9798250at2"/>
<dbReference type="Proteomes" id="UP000198846">
    <property type="component" value="Unassembled WGS sequence"/>
</dbReference>
<organism evidence="1 2">
    <name type="scientific">Bizionia paragorgiae</name>
    <dbReference type="NCBI Taxonomy" id="283786"/>
    <lineage>
        <taxon>Bacteria</taxon>
        <taxon>Pseudomonadati</taxon>
        <taxon>Bacteroidota</taxon>
        <taxon>Flavobacteriia</taxon>
        <taxon>Flavobacteriales</taxon>
        <taxon>Flavobacteriaceae</taxon>
        <taxon>Bizionia</taxon>
    </lineage>
</organism>
<reference evidence="2" key="1">
    <citation type="submission" date="2016-10" db="EMBL/GenBank/DDBJ databases">
        <authorList>
            <person name="Varghese N."/>
            <person name="Submissions S."/>
        </authorList>
    </citation>
    <scope>NUCLEOTIDE SEQUENCE [LARGE SCALE GENOMIC DNA]</scope>
    <source>
        <strain evidence="2">DSM 23842</strain>
    </source>
</reference>
<dbReference type="PANTHER" id="PTHR36529:SF1">
    <property type="entry name" value="GLYCOSYLTRANSFERASE"/>
    <property type="match status" value="1"/>
</dbReference>
<protein>
    <recommendedName>
        <fullName evidence="3">Glycosyltransferase</fullName>
    </recommendedName>
</protein>